<dbReference type="Proteomes" id="UP000694568">
    <property type="component" value="Unplaced"/>
</dbReference>
<dbReference type="GeneTree" id="ENSGT00940000158707"/>
<keyword evidence="4" id="KW-1003">Cell membrane</keyword>
<reference evidence="13" key="2">
    <citation type="submission" date="2025-09" db="UniProtKB">
        <authorList>
            <consortium name="Ensembl"/>
        </authorList>
    </citation>
    <scope>IDENTIFICATION</scope>
</reference>
<evidence type="ECO:0000313" key="13">
    <source>
        <dbReference type="Ensembl" id="ENSSLUP00000061054.1"/>
    </source>
</evidence>
<feature type="compositionally biased region" description="Basic and acidic residues" evidence="11">
    <location>
        <begin position="660"/>
        <end position="676"/>
    </location>
</feature>
<dbReference type="GO" id="GO:0005886">
    <property type="term" value="C:plasma membrane"/>
    <property type="evidence" value="ECO:0007669"/>
    <property type="project" value="UniProtKB-SubCell"/>
</dbReference>
<evidence type="ECO:0000256" key="11">
    <source>
        <dbReference type="SAM" id="MobiDB-lite"/>
    </source>
</evidence>
<feature type="compositionally biased region" description="Basic residues" evidence="11">
    <location>
        <begin position="611"/>
        <end position="623"/>
    </location>
</feature>
<keyword evidence="8" id="KW-0256">Endoplasmic reticulum</keyword>
<evidence type="ECO:0000256" key="4">
    <source>
        <dbReference type="ARBA" id="ARBA00022475"/>
    </source>
</evidence>
<keyword evidence="9 12" id="KW-1133">Transmembrane helix</keyword>
<evidence type="ECO:0000256" key="6">
    <source>
        <dbReference type="ARBA" id="ARBA00022692"/>
    </source>
</evidence>
<protein>
    <submittedName>
        <fullName evidence="13">Junctophilin 3b</fullName>
    </submittedName>
</protein>
<dbReference type="GO" id="GO:0048167">
    <property type="term" value="P:regulation of synaptic plasticity"/>
    <property type="evidence" value="ECO:0007669"/>
    <property type="project" value="TreeGrafter"/>
</dbReference>
<dbReference type="AlphaFoldDB" id="A0A8D0B6U5"/>
<feature type="compositionally biased region" description="Basic and acidic residues" evidence="11">
    <location>
        <begin position="534"/>
        <end position="551"/>
    </location>
</feature>
<evidence type="ECO:0000256" key="10">
    <source>
        <dbReference type="ARBA" id="ARBA00023136"/>
    </source>
</evidence>
<dbReference type="GO" id="GO:0005789">
    <property type="term" value="C:endoplasmic reticulum membrane"/>
    <property type="evidence" value="ECO:0007669"/>
    <property type="project" value="UniProtKB-SubCell"/>
</dbReference>
<feature type="compositionally biased region" description="Pro residues" evidence="11">
    <location>
        <begin position="504"/>
        <end position="520"/>
    </location>
</feature>
<organism evidence="13 14">
    <name type="scientific">Sander lucioperca</name>
    <name type="common">Pike-perch</name>
    <name type="synonym">Perca lucioperca</name>
    <dbReference type="NCBI Taxonomy" id="283035"/>
    <lineage>
        <taxon>Eukaryota</taxon>
        <taxon>Metazoa</taxon>
        <taxon>Chordata</taxon>
        <taxon>Craniata</taxon>
        <taxon>Vertebrata</taxon>
        <taxon>Euteleostomi</taxon>
        <taxon>Actinopterygii</taxon>
        <taxon>Neopterygii</taxon>
        <taxon>Teleostei</taxon>
        <taxon>Neoteleostei</taxon>
        <taxon>Acanthomorphata</taxon>
        <taxon>Eupercaria</taxon>
        <taxon>Perciformes</taxon>
        <taxon>Percoidei</taxon>
        <taxon>Percidae</taxon>
        <taxon>Luciopercinae</taxon>
        <taxon>Sander</taxon>
    </lineage>
</organism>
<evidence type="ECO:0000256" key="3">
    <source>
        <dbReference type="ARBA" id="ARBA00008599"/>
    </source>
</evidence>
<evidence type="ECO:0000256" key="2">
    <source>
        <dbReference type="ARBA" id="ARBA00004202"/>
    </source>
</evidence>
<proteinExistence type="inferred from homology"/>
<keyword evidence="7" id="KW-0677">Repeat</keyword>
<evidence type="ECO:0000256" key="5">
    <source>
        <dbReference type="ARBA" id="ARBA00022553"/>
    </source>
</evidence>
<feature type="compositionally biased region" description="Low complexity" evidence="11">
    <location>
        <begin position="755"/>
        <end position="764"/>
    </location>
</feature>
<dbReference type="PANTHER" id="PTHR23085:SF7">
    <property type="entry name" value="JUNCTOPHILIN-3"/>
    <property type="match status" value="1"/>
</dbReference>
<dbReference type="InterPro" id="IPR003409">
    <property type="entry name" value="MORN"/>
</dbReference>
<dbReference type="Gene3D" id="2.20.110.10">
    <property type="entry name" value="Histone H3 K4-specific methyltransferase SET7/9 N-terminal domain"/>
    <property type="match status" value="3"/>
</dbReference>
<gene>
    <name evidence="13" type="primary">jph3b</name>
</gene>
<dbReference type="SMART" id="SM00698">
    <property type="entry name" value="MORN"/>
    <property type="match status" value="6"/>
</dbReference>
<feature type="region of interest" description="Disordered" evidence="11">
    <location>
        <begin position="422"/>
        <end position="816"/>
    </location>
</feature>
<evidence type="ECO:0000256" key="9">
    <source>
        <dbReference type="ARBA" id="ARBA00022989"/>
    </source>
</evidence>
<feature type="compositionally biased region" description="Basic and acidic residues" evidence="11">
    <location>
        <begin position="691"/>
        <end position="709"/>
    </location>
</feature>
<evidence type="ECO:0000256" key="7">
    <source>
        <dbReference type="ARBA" id="ARBA00022737"/>
    </source>
</evidence>
<sequence length="903" mass="97275">MSTGGRFNFDDGGSYCGGWEEGKAHGHGICTGPKGQGEYCGSWAHGFELLGVYTWPSGNTYKGTWAQGKRHGVGVENKGRWVYKGEWTHGFKGRYGVRESTGTSGKYEGTWNNGLQDGYGTETYSDGGTFQGQWVGGMRHGYGVRQSVPYGMAAVIRSPLRTSINSLRSGSEHSNGTALLDRTGAVVPGPPPVPGTLTTSVSMCSTGSSGSSPAVSRGGFVLTAHSEAELLKGKRKGGLFRRSILSGLKLRKSESRSSLASQRSKQSSFRSEAGMSTVSSAASDINSTISLGDADAELAVADDDVDATATETYCGEWKNDKRTGFGVSRRSDGLQYEGEWLSNKRHGYGCTTFPDGTKEEGKYKQNILVSGKRKNLIPLRASKIREKVDRAVEGAQKAADIAQQKAEIALSRTAHAQGKAEAAVGAAQKAQEESRMARVTAKQFSPSFQHPGNGMEVQRPKRQVSSEVEGEGLSSSAGTADSPDLYVKSAGSDDPSNDAATPDLSPPSSSPPHTPPPPARPSQRSKSARFHRQSAVDHGDKGKDGGERGEKGGGGQTEIQVLMEGGSGGGESGGGGKGEYTRANSWSEDKRRGMLSKGGGVLSGRGASRTNGHKHSSSNHKSREHGSSNHRQARGDRWTESSSTASWTSGRRGVHGRGGRLLEQDEEKISNYEMEMKPLQPRDSTTHKPHGSGEERPEHSHAHGEERPHTVQRQRHKNREGGEEKERREGGKDSAHKLDRLGEKMDSRPLRRDLTLSPPLKSSPIIPEQQDHSLMQSKGNPTDMGSRGAADAVFDDQFMSGPPPDRRPPRPSRRAPRGFVRGLMVMLCWCRSAGDRRCASGNPYQAPPKKIQNFNPIAVQRPSPGRPLRASDYPTLRAYSSFLVVMVILLNIGVAVLFIHFFI</sequence>
<feature type="compositionally biased region" description="Low complexity" evidence="11">
    <location>
        <begin position="640"/>
        <end position="651"/>
    </location>
</feature>
<keyword evidence="10 12" id="KW-0472">Membrane</keyword>
<keyword evidence="14" id="KW-1185">Reference proteome</keyword>
<feature type="compositionally biased region" description="Gly residues" evidence="11">
    <location>
        <begin position="565"/>
        <end position="578"/>
    </location>
</feature>
<keyword evidence="6 12" id="KW-0812">Transmembrane</keyword>
<evidence type="ECO:0000313" key="14">
    <source>
        <dbReference type="Proteomes" id="UP000694568"/>
    </source>
</evidence>
<comment type="similarity">
    <text evidence="3">Belongs to the junctophilin family.</text>
</comment>
<dbReference type="SUPFAM" id="SSF82185">
    <property type="entry name" value="Histone H3 K4-specific methyltransferase SET7/9 N-terminal domain"/>
    <property type="match status" value="3"/>
</dbReference>
<dbReference type="InterPro" id="IPR017191">
    <property type="entry name" value="Junctophilin"/>
</dbReference>
<dbReference type="FunFam" id="2.20.110.10:FF:000001">
    <property type="entry name" value="Junctophilin"/>
    <property type="match status" value="1"/>
</dbReference>
<dbReference type="Pfam" id="PF02493">
    <property type="entry name" value="MORN"/>
    <property type="match status" value="8"/>
</dbReference>
<dbReference type="GO" id="GO:0030314">
    <property type="term" value="C:junctional membrane complex"/>
    <property type="evidence" value="ECO:0007669"/>
    <property type="project" value="InterPro"/>
</dbReference>
<comment type="subcellular location">
    <subcellularLocation>
        <location evidence="2">Cell membrane</location>
        <topology evidence="2">Peripheral membrane protein</topology>
    </subcellularLocation>
    <subcellularLocation>
        <location evidence="1">Endoplasmic reticulum membrane</location>
        <topology evidence="1">Single-pass type IV membrane protein</topology>
    </subcellularLocation>
</comment>
<feature type="compositionally biased region" description="Low complexity" evidence="11">
    <location>
        <begin position="465"/>
        <end position="476"/>
    </location>
</feature>
<reference evidence="13" key="1">
    <citation type="submission" date="2025-08" db="UniProtKB">
        <authorList>
            <consortium name="Ensembl"/>
        </authorList>
    </citation>
    <scope>IDENTIFICATION</scope>
</reference>
<feature type="region of interest" description="Disordered" evidence="11">
    <location>
        <begin position="255"/>
        <end position="275"/>
    </location>
</feature>
<dbReference type="Ensembl" id="ENSSLUT00000062770.1">
    <property type="protein sequence ID" value="ENSSLUP00000061054.1"/>
    <property type="gene ID" value="ENSSLUG00000026000.1"/>
</dbReference>
<dbReference type="PANTHER" id="PTHR23085">
    <property type="entry name" value="GH28348P"/>
    <property type="match status" value="1"/>
</dbReference>
<keyword evidence="5" id="KW-0597">Phosphoprotein</keyword>
<name>A0A8D0B6U5_SANLU</name>
<feature type="transmembrane region" description="Helical" evidence="12">
    <location>
        <begin position="878"/>
        <end position="902"/>
    </location>
</feature>
<feature type="compositionally biased region" description="Low complexity" evidence="11">
    <location>
        <begin position="256"/>
        <end position="268"/>
    </location>
</feature>
<dbReference type="FunFam" id="2.20.110.10:FF:000003">
    <property type="entry name" value="Junctophilin"/>
    <property type="match status" value="1"/>
</dbReference>
<evidence type="ECO:0000256" key="12">
    <source>
        <dbReference type="SAM" id="Phobius"/>
    </source>
</evidence>
<evidence type="ECO:0000256" key="8">
    <source>
        <dbReference type="ARBA" id="ARBA00022824"/>
    </source>
</evidence>
<accession>A0A8D0B6U5</accession>
<evidence type="ECO:0000256" key="1">
    <source>
        <dbReference type="ARBA" id="ARBA00004163"/>
    </source>
</evidence>
<feature type="compositionally biased region" description="Basic and acidic residues" evidence="11">
    <location>
        <begin position="719"/>
        <end position="754"/>
    </location>
</feature>